<evidence type="ECO:0000256" key="2">
    <source>
        <dbReference type="ARBA" id="ARBA00022771"/>
    </source>
</evidence>
<gene>
    <name evidence="7" type="ORF">COS30_01300</name>
</gene>
<accession>A0A2M7D6D9</accession>
<sequence length="120" mass="13335">MDKKMLEQLKAKLLEHKAKAEAELATFTEKDIKVAGDYDTRFPDLGQIQSPDEAALKVATYDSALPIEYALELRLVEINKALEKIAGGTYGVCENCQGPIDPKRLDIMPEAKACLKCHKK</sequence>
<keyword evidence="1" id="KW-0479">Metal-binding</keyword>
<protein>
    <recommendedName>
        <fullName evidence="6">Zinc finger DksA/TraR C4-type domain-containing protein</fullName>
    </recommendedName>
</protein>
<name>A0A2M7D6D9_9BACT</name>
<evidence type="ECO:0000259" key="6">
    <source>
        <dbReference type="Pfam" id="PF01258"/>
    </source>
</evidence>
<comment type="caution">
    <text evidence="7">The sequence shown here is derived from an EMBL/GenBank/DDBJ whole genome shotgun (WGS) entry which is preliminary data.</text>
</comment>
<keyword evidence="3" id="KW-0862">Zinc</keyword>
<evidence type="ECO:0000313" key="8">
    <source>
        <dbReference type="Proteomes" id="UP000229247"/>
    </source>
</evidence>
<feature type="domain" description="Zinc finger DksA/TraR C4-type" evidence="6">
    <location>
        <begin position="88"/>
        <end position="119"/>
    </location>
</feature>
<reference evidence="8" key="1">
    <citation type="submission" date="2017-09" db="EMBL/GenBank/DDBJ databases">
        <title>Depth-based differentiation of microbial function through sediment-hosted aquifers and enrichment of novel symbionts in the deep terrestrial subsurface.</title>
        <authorList>
            <person name="Probst A.J."/>
            <person name="Ladd B."/>
            <person name="Jarett J.K."/>
            <person name="Geller-Mcgrath D.E."/>
            <person name="Sieber C.M.K."/>
            <person name="Emerson J.B."/>
            <person name="Anantharaman K."/>
            <person name="Thomas B.C."/>
            <person name="Malmstrom R."/>
            <person name="Stieglmeier M."/>
            <person name="Klingl A."/>
            <person name="Woyke T."/>
            <person name="Ryan C.M."/>
            <person name="Banfield J.F."/>
        </authorList>
    </citation>
    <scope>NUCLEOTIDE SEQUENCE [LARGE SCALE GENOMIC DNA]</scope>
</reference>
<dbReference type="InterPro" id="IPR020458">
    <property type="entry name" value="Znf_DskA_TraR_CS"/>
</dbReference>
<dbReference type="AlphaFoldDB" id="A0A2M7D6D9"/>
<proteinExistence type="predicted"/>
<keyword evidence="2" id="KW-0863">Zinc-finger</keyword>
<evidence type="ECO:0000256" key="1">
    <source>
        <dbReference type="ARBA" id="ARBA00022723"/>
    </source>
</evidence>
<dbReference type="PROSITE" id="PS51128">
    <property type="entry name" value="ZF_DKSA_2"/>
    <property type="match status" value="1"/>
</dbReference>
<dbReference type="PANTHER" id="PTHR33823">
    <property type="entry name" value="RNA POLYMERASE-BINDING TRANSCRIPTION FACTOR DKSA-RELATED"/>
    <property type="match status" value="1"/>
</dbReference>
<dbReference type="EMBL" id="PEUE01000032">
    <property type="protein sequence ID" value="PIV38586.1"/>
    <property type="molecule type" value="Genomic_DNA"/>
</dbReference>
<keyword evidence="5" id="KW-0175">Coiled coil</keyword>
<dbReference type="SUPFAM" id="SSF57716">
    <property type="entry name" value="Glucocorticoid receptor-like (DNA-binding domain)"/>
    <property type="match status" value="1"/>
</dbReference>
<feature type="coiled-coil region" evidence="5">
    <location>
        <begin position="3"/>
        <end position="30"/>
    </location>
</feature>
<evidence type="ECO:0000256" key="5">
    <source>
        <dbReference type="SAM" id="Coils"/>
    </source>
</evidence>
<evidence type="ECO:0000313" key="7">
    <source>
        <dbReference type="EMBL" id="PIV38586.1"/>
    </source>
</evidence>
<dbReference type="PANTHER" id="PTHR33823:SF4">
    <property type="entry name" value="GENERAL STRESS PROTEIN 16O"/>
    <property type="match status" value="1"/>
</dbReference>
<dbReference type="Proteomes" id="UP000229247">
    <property type="component" value="Unassembled WGS sequence"/>
</dbReference>
<dbReference type="GO" id="GO:0008270">
    <property type="term" value="F:zinc ion binding"/>
    <property type="evidence" value="ECO:0007669"/>
    <property type="project" value="UniProtKB-KW"/>
</dbReference>
<organism evidence="7 8">
    <name type="scientific">Candidatus Portnoybacteria bacterium CG02_land_8_20_14_3_00_45_8</name>
    <dbReference type="NCBI Taxonomy" id="1974807"/>
    <lineage>
        <taxon>Bacteria</taxon>
        <taxon>Candidatus Portnoyibacteriota</taxon>
    </lineage>
</organism>
<evidence type="ECO:0000256" key="3">
    <source>
        <dbReference type="ARBA" id="ARBA00022833"/>
    </source>
</evidence>
<evidence type="ECO:0000256" key="4">
    <source>
        <dbReference type="PROSITE-ProRule" id="PRU00510"/>
    </source>
</evidence>
<dbReference type="PROSITE" id="PS01102">
    <property type="entry name" value="ZF_DKSA_1"/>
    <property type="match status" value="1"/>
</dbReference>
<dbReference type="Pfam" id="PF01258">
    <property type="entry name" value="zf-dskA_traR"/>
    <property type="match status" value="1"/>
</dbReference>
<dbReference type="InterPro" id="IPR000962">
    <property type="entry name" value="Znf_DskA_TraR"/>
</dbReference>
<dbReference type="Gene3D" id="1.20.120.910">
    <property type="entry name" value="DksA, coiled-coil domain"/>
    <property type="match status" value="1"/>
</dbReference>
<feature type="zinc finger region" description="dksA C4-type" evidence="4">
    <location>
        <begin position="93"/>
        <end position="117"/>
    </location>
</feature>